<evidence type="ECO:0000259" key="1">
    <source>
        <dbReference type="Pfam" id="PF20150"/>
    </source>
</evidence>
<proteinExistence type="predicted"/>
<name>A0ABR4GPY4_9EURO</name>
<dbReference type="Proteomes" id="UP001610563">
    <property type="component" value="Unassembled WGS sequence"/>
</dbReference>
<dbReference type="InterPro" id="IPR045518">
    <property type="entry name" value="2EXR"/>
</dbReference>
<gene>
    <name evidence="2" type="ORF">BJX66DRAFT_288990</name>
</gene>
<dbReference type="EMBL" id="JBFTWV010000001">
    <property type="protein sequence ID" value="KAL2801081.1"/>
    <property type="molecule type" value="Genomic_DNA"/>
</dbReference>
<dbReference type="Pfam" id="PF20150">
    <property type="entry name" value="2EXR"/>
    <property type="match status" value="1"/>
</dbReference>
<keyword evidence="3" id="KW-1185">Reference proteome</keyword>
<sequence length="350" mass="40391">MSSQPAAKSTSQSSFPLFPLLPTELRIQIWEAHLTLSYNEPRIILLEPSPTGYTTPLVFVNRESYRTTLYWARRQGHRDGVRPWDRKPQSSKTHYCPRLFFRASDPNRDVLFFLDKIFDRAWTIPHGDSDDDDDDGFGGDVLMSQPRKHQYQQPFKQIVIITHQLSPFRDVTWLANFWLKFRMEILFVVVGTMESYIRLSASFRCGSRVGHWFGSELSQDMDADTDMNMAMVRDWDARRDEEAQAQAQAHARAYAHAQPQPQPHSQSRPTVPPWLVPKDSKTRAVVVGASIWDLETRRFTCDGCPGFTHTGKEMNLVASASAEMMSLNSPLLVQTLVEERVTRFEIRYVY</sequence>
<accession>A0ABR4GPY4</accession>
<organism evidence="2 3">
    <name type="scientific">Aspergillus keveii</name>
    <dbReference type="NCBI Taxonomy" id="714993"/>
    <lineage>
        <taxon>Eukaryota</taxon>
        <taxon>Fungi</taxon>
        <taxon>Dikarya</taxon>
        <taxon>Ascomycota</taxon>
        <taxon>Pezizomycotina</taxon>
        <taxon>Eurotiomycetes</taxon>
        <taxon>Eurotiomycetidae</taxon>
        <taxon>Eurotiales</taxon>
        <taxon>Aspergillaceae</taxon>
        <taxon>Aspergillus</taxon>
        <taxon>Aspergillus subgen. Nidulantes</taxon>
    </lineage>
</organism>
<feature type="domain" description="2EXR" evidence="1">
    <location>
        <begin position="15"/>
        <end position="73"/>
    </location>
</feature>
<evidence type="ECO:0000313" key="3">
    <source>
        <dbReference type="Proteomes" id="UP001610563"/>
    </source>
</evidence>
<protein>
    <recommendedName>
        <fullName evidence="1">2EXR domain-containing protein</fullName>
    </recommendedName>
</protein>
<reference evidence="2 3" key="1">
    <citation type="submission" date="2024-07" db="EMBL/GenBank/DDBJ databases">
        <title>Section-level genome sequencing and comparative genomics of Aspergillus sections Usti and Cavernicolus.</title>
        <authorList>
            <consortium name="Lawrence Berkeley National Laboratory"/>
            <person name="Nybo J.L."/>
            <person name="Vesth T.C."/>
            <person name="Theobald S."/>
            <person name="Frisvad J.C."/>
            <person name="Larsen T.O."/>
            <person name="Kjaerboelling I."/>
            <person name="Rothschild-Mancinelli K."/>
            <person name="Lyhne E.K."/>
            <person name="Kogle M.E."/>
            <person name="Barry K."/>
            <person name="Clum A."/>
            <person name="Na H."/>
            <person name="Ledsgaard L."/>
            <person name="Lin J."/>
            <person name="Lipzen A."/>
            <person name="Kuo A."/>
            <person name="Riley R."/>
            <person name="Mondo S."/>
            <person name="Labutti K."/>
            <person name="Haridas S."/>
            <person name="Pangalinan J."/>
            <person name="Salamov A.A."/>
            <person name="Simmons B.A."/>
            <person name="Magnuson J.K."/>
            <person name="Chen J."/>
            <person name="Drula E."/>
            <person name="Henrissat B."/>
            <person name="Wiebenga A."/>
            <person name="Lubbers R.J."/>
            <person name="Gomes A.C."/>
            <person name="Makela M.R."/>
            <person name="Stajich J."/>
            <person name="Grigoriev I.V."/>
            <person name="Mortensen U.H."/>
            <person name="De Vries R.P."/>
            <person name="Baker S.E."/>
            <person name="Andersen M.R."/>
        </authorList>
    </citation>
    <scope>NUCLEOTIDE SEQUENCE [LARGE SCALE GENOMIC DNA]</scope>
    <source>
        <strain evidence="2 3">CBS 209.92</strain>
    </source>
</reference>
<comment type="caution">
    <text evidence="2">The sequence shown here is derived from an EMBL/GenBank/DDBJ whole genome shotgun (WGS) entry which is preliminary data.</text>
</comment>
<evidence type="ECO:0000313" key="2">
    <source>
        <dbReference type="EMBL" id="KAL2801081.1"/>
    </source>
</evidence>